<dbReference type="RefSeq" id="WP_275845030.1">
    <property type="nucleotide sequence ID" value="NZ_CP135996.1"/>
</dbReference>
<feature type="region of interest" description="Disordered" evidence="1">
    <location>
        <begin position="73"/>
        <end position="114"/>
    </location>
</feature>
<organism evidence="2 3">
    <name type="scientific">Caproicibacterium argilliputei</name>
    <dbReference type="NCBI Taxonomy" id="3030016"/>
    <lineage>
        <taxon>Bacteria</taxon>
        <taxon>Bacillati</taxon>
        <taxon>Bacillota</taxon>
        <taxon>Clostridia</taxon>
        <taxon>Eubacteriales</taxon>
        <taxon>Oscillospiraceae</taxon>
        <taxon>Caproicibacterium</taxon>
    </lineage>
</organism>
<dbReference type="Proteomes" id="UP001300604">
    <property type="component" value="Chromosome"/>
</dbReference>
<reference evidence="2" key="2">
    <citation type="submission" date="2024-06" db="EMBL/GenBank/DDBJ databases">
        <title>Caproicibacterium argilliputei sp. nov, a novel caproic acid producing anaerobic bacterium isolated from pit mud.</title>
        <authorList>
            <person name="Xia S."/>
        </authorList>
    </citation>
    <scope>NUCLEOTIDE SEQUENCE</scope>
    <source>
        <strain evidence="2">ZCY20-5</strain>
    </source>
</reference>
<evidence type="ECO:0000256" key="1">
    <source>
        <dbReference type="SAM" id="MobiDB-lite"/>
    </source>
</evidence>
<evidence type="ECO:0000313" key="3">
    <source>
        <dbReference type="Proteomes" id="UP001300604"/>
    </source>
</evidence>
<evidence type="ECO:0000313" key="2">
    <source>
        <dbReference type="EMBL" id="WOC31028.1"/>
    </source>
</evidence>
<protein>
    <submittedName>
        <fullName evidence="2">Uncharacterized protein</fullName>
    </submittedName>
</protein>
<dbReference type="KEGG" id="carl:PXC00_07225"/>
<sequence length="114" mass="11965">MHEEKKILWTARLAVCAVILVAGLVLRFAVGGQVYVEGRSWYFQQVQNSVQPNLSLQNIQKQCRDFLSSGASLVSPQMGQNSAPSAVSGAQSGKSSSQAPASMVSGAAALQSAP</sequence>
<gene>
    <name evidence="2" type="ORF">PXC00_07225</name>
</gene>
<name>A0AA97D8K4_9FIRM</name>
<feature type="compositionally biased region" description="Low complexity" evidence="1">
    <location>
        <begin position="85"/>
        <end position="102"/>
    </location>
</feature>
<dbReference type="AlphaFoldDB" id="A0AA97D8K4"/>
<reference evidence="2" key="1">
    <citation type="submission" date="2023-09" db="EMBL/GenBank/DDBJ databases">
        <authorList>
            <person name="Zeng C."/>
        </authorList>
    </citation>
    <scope>NUCLEOTIDE SEQUENCE</scope>
    <source>
        <strain evidence="2">ZCY20-5</strain>
    </source>
</reference>
<keyword evidence="3" id="KW-1185">Reference proteome</keyword>
<accession>A0AA97D8K4</accession>
<feature type="compositionally biased region" description="Polar residues" evidence="1">
    <location>
        <begin position="73"/>
        <end position="84"/>
    </location>
</feature>
<proteinExistence type="predicted"/>
<dbReference type="EMBL" id="CP135996">
    <property type="protein sequence ID" value="WOC31028.1"/>
    <property type="molecule type" value="Genomic_DNA"/>
</dbReference>